<evidence type="ECO:0000256" key="2">
    <source>
        <dbReference type="ARBA" id="ARBA00022833"/>
    </source>
</evidence>
<reference evidence="7" key="1">
    <citation type="submission" date="2020-07" db="EMBL/GenBank/DDBJ databases">
        <authorList>
            <person name="Tarantini F.S."/>
            <person name="Hong K.W."/>
            <person name="Chan K.G."/>
        </authorList>
    </citation>
    <scope>NUCLEOTIDE SEQUENCE</scope>
    <source>
        <strain evidence="7">32-07</strain>
    </source>
</reference>
<protein>
    <recommendedName>
        <fullName evidence="5">6-methylsalicylate decarboxylase</fullName>
        <ecNumber evidence="5">4.1.1.52</ecNumber>
    </recommendedName>
</protein>
<evidence type="ECO:0000313" key="7">
    <source>
        <dbReference type="EMBL" id="QXJ21350.1"/>
    </source>
</evidence>
<dbReference type="PANTHER" id="PTHR21240">
    <property type="entry name" value="2-AMINO-3-CARBOXYLMUCONATE-6-SEMIALDEHYDE DECARBOXYLASE"/>
    <property type="match status" value="1"/>
</dbReference>
<name>A0ABX8QRE1_9ACTN</name>
<dbReference type="InterPro" id="IPR032466">
    <property type="entry name" value="Metal_Hydrolase"/>
</dbReference>
<keyword evidence="8" id="KW-1185">Reference proteome</keyword>
<organism evidence="7 8">
    <name type="scientific">Actinomadura graeca</name>
    <dbReference type="NCBI Taxonomy" id="2750812"/>
    <lineage>
        <taxon>Bacteria</taxon>
        <taxon>Bacillati</taxon>
        <taxon>Actinomycetota</taxon>
        <taxon>Actinomycetes</taxon>
        <taxon>Streptosporangiales</taxon>
        <taxon>Thermomonosporaceae</taxon>
        <taxon>Actinomadura</taxon>
    </lineage>
</organism>
<dbReference type="Gene3D" id="3.20.20.140">
    <property type="entry name" value="Metal-dependent hydrolases"/>
    <property type="match status" value="1"/>
</dbReference>
<dbReference type="RefSeq" id="WP_231334495.1">
    <property type="nucleotide sequence ID" value="NZ_CP059572.1"/>
</dbReference>
<evidence type="ECO:0000256" key="5">
    <source>
        <dbReference type="ARBA" id="ARBA00038889"/>
    </source>
</evidence>
<evidence type="ECO:0000256" key="1">
    <source>
        <dbReference type="ARBA" id="ARBA00022723"/>
    </source>
</evidence>
<evidence type="ECO:0000259" key="6">
    <source>
        <dbReference type="Pfam" id="PF04909"/>
    </source>
</evidence>
<dbReference type="SUPFAM" id="SSF51556">
    <property type="entry name" value="Metallo-dependent hydrolases"/>
    <property type="match status" value="1"/>
</dbReference>
<dbReference type="Pfam" id="PF04909">
    <property type="entry name" value="Amidohydro_2"/>
    <property type="match status" value="1"/>
</dbReference>
<sequence>MAAPPTTPPPVDVHHHAILPRYRAELESLGIGAQPGVGFPPWTPEASLDWLDSAGIGKALLSVASPGFFFGDHAQTVRLTAMCNEDLMRLRDRHSGRFGVFATVPLPCLAESLDEVERALGRRAFDGVALLTHYGGGRLGEPRWSELLSLLDDHGALVHVHPTVPHEWPADAPLRPSLLDYPFETTRTFLTLASHRAFSRYPRIRWIFSHGGGTVPFLEDRLTAGIDGSPLGGGDTMRQAMTVSCFDTALLGDPALAALTTFAGRDRILFGSDLPFVNTTRATALATRYSRMAETYPSERHRVR</sequence>
<dbReference type="Proteomes" id="UP001049518">
    <property type="component" value="Chromosome"/>
</dbReference>
<keyword evidence="2" id="KW-0862">Zinc</keyword>
<keyword evidence="3" id="KW-0456">Lyase</keyword>
<dbReference type="InterPro" id="IPR032465">
    <property type="entry name" value="ACMSD"/>
</dbReference>
<accession>A0ABX8QRE1</accession>
<keyword evidence="1" id="KW-0479">Metal-binding</keyword>
<feature type="domain" description="Amidohydrolase-related" evidence="6">
    <location>
        <begin position="11"/>
        <end position="283"/>
    </location>
</feature>
<proteinExistence type="predicted"/>
<gene>
    <name evidence="7" type="ORF">AGRA3207_002195</name>
</gene>
<comment type="catalytic activity">
    <reaction evidence="4">
        <text>6-methylsalicylate + H(+) = 3-methylphenol + CO2</text>
        <dbReference type="Rhea" id="RHEA:23112"/>
        <dbReference type="ChEBI" id="CHEBI:15378"/>
        <dbReference type="ChEBI" id="CHEBI:16526"/>
        <dbReference type="ChEBI" id="CHEBI:17231"/>
        <dbReference type="ChEBI" id="CHEBI:36658"/>
        <dbReference type="EC" id="4.1.1.52"/>
    </reaction>
    <physiologicalReaction direction="left-to-right" evidence="4">
        <dbReference type="Rhea" id="RHEA:23113"/>
    </physiologicalReaction>
</comment>
<evidence type="ECO:0000256" key="3">
    <source>
        <dbReference type="ARBA" id="ARBA00023239"/>
    </source>
</evidence>
<dbReference type="EC" id="4.1.1.52" evidence="5"/>
<evidence type="ECO:0000256" key="4">
    <source>
        <dbReference type="ARBA" id="ARBA00036832"/>
    </source>
</evidence>
<dbReference type="InterPro" id="IPR006680">
    <property type="entry name" value="Amidohydro-rel"/>
</dbReference>
<evidence type="ECO:0000313" key="8">
    <source>
        <dbReference type="Proteomes" id="UP001049518"/>
    </source>
</evidence>
<dbReference type="EMBL" id="CP059572">
    <property type="protein sequence ID" value="QXJ21350.1"/>
    <property type="molecule type" value="Genomic_DNA"/>
</dbReference>
<dbReference type="PANTHER" id="PTHR21240:SF29">
    <property type="entry name" value="AMIDOHYDROLASE-RELATED DOMAIN-CONTAINING PROTEIN"/>
    <property type="match status" value="1"/>
</dbReference>